<dbReference type="Proteomes" id="UP000251197">
    <property type="component" value="Unassembled WGS sequence"/>
</dbReference>
<evidence type="ECO:0000313" key="2">
    <source>
        <dbReference type="Proteomes" id="UP000251197"/>
    </source>
</evidence>
<gene>
    <name evidence="1" type="ORF">NCTC12120_04613</name>
</gene>
<reference evidence="1 2" key="1">
    <citation type="submission" date="2018-06" db="EMBL/GenBank/DDBJ databases">
        <authorList>
            <consortium name="Pathogen Informatics"/>
            <person name="Doyle S."/>
        </authorList>
    </citation>
    <scope>NUCLEOTIDE SEQUENCE [LARGE SCALE GENOMIC DNA]</scope>
    <source>
        <strain evidence="1 2">NCTC12120</strain>
    </source>
</reference>
<name>A0A2X3IG52_9ENTR</name>
<organism evidence="1 2">
    <name type="scientific">Cedecea neteri</name>
    <dbReference type="NCBI Taxonomy" id="158822"/>
    <lineage>
        <taxon>Bacteria</taxon>
        <taxon>Pseudomonadati</taxon>
        <taxon>Pseudomonadota</taxon>
        <taxon>Gammaproteobacteria</taxon>
        <taxon>Enterobacterales</taxon>
        <taxon>Enterobacteriaceae</taxon>
        <taxon>Cedecea</taxon>
    </lineage>
</organism>
<proteinExistence type="predicted"/>
<dbReference type="AlphaFoldDB" id="A0A2X3IG52"/>
<dbReference type="EMBL" id="UAVU01000008">
    <property type="protein sequence ID" value="SQC91452.1"/>
    <property type="molecule type" value="Genomic_DNA"/>
</dbReference>
<accession>A0A2X3IG52</accession>
<sequence>MIVMLCGPSPSVEVVIFQVPLAPTTALPSTVVPLVSYSVTVLPMLPVPVKVGVLSSVRLPFMSGVWIGPTLSMISVTTGSVSGGSVHGQYEG</sequence>
<protein>
    <submittedName>
        <fullName evidence="1">Uncharacterized protein</fullName>
    </submittedName>
</protein>
<evidence type="ECO:0000313" key="1">
    <source>
        <dbReference type="EMBL" id="SQC91452.1"/>
    </source>
</evidence>